<dbReference type="RefSeq" id="WP_147607232.1">
    <property type="nucleotide sequence ID" value="NZ_JAFIQO010000166.1"/>
</dbReference>
<sequence>MSAFNDYLRQLIKQRNISISKLARMTQIERTSLQKSLSGTGRILQYDSLDKIASFLQITLSEKKKLYQYYNELFESEDVRESREIINDMFIELAQMDFARTAFKRQEAQISLMEYIEQQSVFIGKSNIKPLLRIVFLEAMKKENASIRLTVPLTEEFLGDELLYIYLYEKLNMEITQIIMFDTSDDINQINCHNLKNFKQVLSISLASKRKYHPYYYYENVVEAQYMNPFPYYIVTPDCVVCLSRKCDQAMVLHSEDQVAFYNKHFESLLKECSSLIHYTENPIEILDTYDKCTDDTGFYMAMSQPCFGCFYTKEVIEQFLQEGLPFYDQLKEIAYKRFKKLCEVPKFYTFFTEEGFKRFVQTGQLDDFPEELVKAFPEEMRNALIRKFINAIKGGKITAGIMKEGMFPAYLSLTTSNNSDIGIFTTKQFPIKNGFSSIEIKEPGLCKAFHEWLLHLLDSGDVLNTETTIEVLSKYIQ</sequence>
<dbReference type="InterPro" id="IPR010982">
    <property type="entry name" value="Lambda_DNA-bd_dom_sf"/>
</dbReference>
<dbReference type="Proteomes" id="UP001315001">
    <property type="component" value="Unassembled WGS sequence"/>
</dbReference>
<dbReference type="SUPFAM" id="SSF47413">
    <property type="entry name" value="lambda repressor-like DNA-binding domains"/>
    <property type="match status" value="1"/>
</dbReference>
<dbReference type="InterPro" id="IPR001387">
    <property type="entry name" value="Cro/C1-type_HTH"/>
</dbReference>
<feature type="domain" description="HTH cro/C1-type" evidence="1">
    <location>
        <begin position="8"/>
        <end position="63"/>
    </location>
</feature>
<name>A0ABS3ZKZ1_9FIRM</name>
<accession>A0ABS3ZKZ1</accession>
<protein>
    <submittedName>
        <fullName evidence="2">Helix-turn-helix transcriptional regulator</fullName>
    </submittedName>
</protein>
<reference evidence="2 3" key="1">
    <citation type="submission" date="2021-02" db="EMBL/GenBank/DDBJ databases">
        <title>Lactate utilizing bacteria of the human gut.</title>
        <authorList>
            <person name="Sheridan P.O."/>
        </authorList>
    </citation>
    <scope>NUCLEOTIDE SEQUENCE [LARGE SCALE GENOMIC DNA]</scope>
    <source>
        <strain evidence="2 3">HTF-83D</strain>
    </source>
</reference>
<evidence type="ECO:0000313" key="2">
    <source>
        <dbReference type="EMBL" id="MBP0057981.1"/>
    </source>
</evidence>
<dbReference type="Pfam" id="PF13443">
    <property type="entry name" value="HTH_26"/>
    <property type="match status" value="1"/>
</dbReference>
<evidence type="ECO:0000313" key="3">
    <source>
        <dbReference type="Proteomes" id="UP001315001"/>
    </source>
</evidence>
<gene>
    <name evidence="2" type="ORF">JYQ75_11410</name>
</gene>
<comment type="caution">
    <text evidence="2">The sequence shown here is derived from an EMBL/GenBank/DDBJ whole genome shotgun (WGS) entry which is preliminary data.</text>
</comment>
<keyword evidence="3" id="KW-1185">Reference proteome</keyword>
<dbReference type="PROSITE" id="PS50943">
    <property type="entry name" value="HTH_CROC1"/>
    <property type="match status" value="1"/>
</dbReference>
<proteinExistence type="predicted"/>
<organism evidence="2 3">
    <name type="scientific">Anaerobutyricum soehngenii</name>
    <dbReference type="NCBI Taxonomy" id="105843"/>
    <lineage>
        <taxon>Bacteria</taxon>
        <taxon>Bacillati</taxon>
        <taxon>Bacillota</taxon>
        <taxon>Clostridia</taxon>
        <taxon>Lachnospirales</taxon>
        <taxon>Lachnospiraceae</taxon>
        <taxon>Anaerobutyricum</taxon>
    </lineage>
</organism>
<dbReference type="EMBL" id="JAFIQO010000166">
    <property type="protein sequence ID" value="MBP0057981.1"/>
    <property type="molecule type" value="Genomic_DNA"/>
</dbReference>
<dbReference type="Gene3D" id="1.10.260.40">
    <property type="entry name" value="lambda repressor-like DNA-binding domains"/>
    <property type="match status" value="1"/>
</dbReference>
<dbReference type="CDD" id="cd00093">
    <property type="entry name" value="HTH_XRE"/>
    <property type="match status" value="1"/>
</dbReference>
<evidence type="ECO:0000259" key="1">
    <source>
        <dbReference type="PROSITE" id="PS50943"/>
    </source>
</evidence>
<dbReference type="SMART" id="SM00530">
    <property type="entry name" value="HTH_XRE"/>
    <property type="match status" value="1"/>
</dbReference>